<dbReference type="CDD" id="cd01949">
    <property type="entry name" value="GGDEF"/>
    <property type="match status" value="1"/>
</dbReference>
<dbReference type="InterPro" id="IPR050469">
    <property type="entry name" value="Diguanylate_Cyclase"/>
</dbReference>
<dbReference type="KEGG" id="lsd:EMK97_00130"/>
<dbReference type="InterPro" id="IPR011990">
    <property type="entry name" value="TPR-like_helical_dom_sf"/>
</dbReference>
<dbReference type="GO" id="GO:1902201">
    <property type="term" value="P:negative regulation of bacterial-type flagellum-dependent cell motility"/>
    <property type="evidence" value="ECO:0007669"/>
    <property type="project" value="TreeGrafter"/>
</dbReference>
<dbReference type="Gene3D" id="1.25.40.10">
    <property type="entry name" value="Tetratricopeptide repeat domain"/>
    <property type="match status" value="2"/>
</dbReference>
<comment type="catalytic activity">
    <reaction evidence="3">
        <text>2 GTP = 3',3'-c-di-GMP + 2 diphosphate</text>
        <dbReference type="Rhea" id="RHEA:24898"/>
        <dbReference type="ChEBI" id="CHEBI:33019"/>
        <dbReference type="ChEBI" id="CHEBI:37565"/>
        <dbReference type="ChEBI" id="CHEBI:58805"/>
        <dbReference type="EC" id="2.7.7.65"/>
    </reaction>
</comment>
<dbReference type="GO" id="GO:0005886">
    <property type="term" value="C:plasma membrane"/>
    <property type="evidence" value="ECO:0007669"/>
    <property type="project" value="TreeGrafter"/>
</dbReference>
<proteinExistence type="predicted"/>
<dbReference type="Proteomes" id="UP000290244">
    <property type="component" value="Chromosome"/>
</dbReference>
<dbReference type="NCBIfam" id="TIGR00254">
    <property type="entry name" value="GGDEF"/>
    <property type="match status" value="1"/>
</dbReference>
<dbReference type="RefSeq" id="WP_130598294.1">
    <property type="nucleotide sequence ID" value="NZ_CP034759.1"/>
</dbReference>
<dbReference type="EC" id="2.7.7.65" evidence="2"/>
<dbReference type="SUPFAM" id="SSF55073">
    <property type="entry name" value="Nucleotide cyclase"/>
    <property type="match status" value="1"/>
</dbReference>
<dbReference type="PANTHER" id="PTHR45138:SF9">
    <property type="entry name" value="DIGUANYLATE CYCLASE DGCM-RELATED"/>
    <property type="match status" value="1"/>
</dbReference>
<accession>A0A4P6P2Y3</accession>
<dbReference type="Gene3D" id="3.30.70.270">
    <property type="match status" value="1"/>
</dbReference>
<feature type="domain" description="GGDEF" evidence="4">
    <location>
        <begin position="462"/>
        <end position="594"/>
    </location>
</feature>
<dbReference type="InterPro" id="IPR043128">
    <property type="entry name" value="Rev_trsase/Diguanyl_cyclase"/>
</dbReference>
<name>A0A4P6P2Y3_9GAMM</name>
<dbReference type="Pfam" id="PF00990">
    <property type="entry name" value="GGDEF"/>
    <property type="match status" value="1"/>
</dbReference>
<evidence type="ECO:0000256" key="1">
    <source>
        <dbReference type="ARBA" id="ARBA00001946"/>
    </source>
</evidence>
<evidence type="ECO:0000256" key="3">
    <source>
        <dbReference type="ARBA" id="ARBA00034247"/>
    </source>
</evidence>
<dbReference type="OrthoDB" id="9803824at2"/>
<dbReference type="AlphaFoldDB" id="A0A4P6P2Y3"/>
<evidence type="ECO:0000256" key="2">
    <source>
        <dbReference type="ARBA" id="ARBA00012528"/>
    </source>
</evidence>
<dbReference type="PANTHER" id="PTHR45138">
    <property type="entry name" value="REGULATORY COMPONENTS OF SENSORY TRANSDUCTION SYSTEM"/>
    <property type="match status" value="1"/>
</dbReference>
<keyword evidence="6" id="KW-1185">Reference proteome</keyword>
<organism evidence="5 6">
    <name type="scientific">Litorilituus sediminis</name>
    <dbReference type="NCBI Taxonomy" id="718192"/>
    <lineage>
        <taxon>Bacteria</taxon>
        <taxon>Pseudomonadati</taxon>
        <taxon>Pseudomonadota</taxon>
        <taxon>Gammaproteobacteria</taxon>
        <taxon>Alteromonadales</taxon>
        <taxon>Colwelliaceae</taxon>
        <taxon>Litorilituus</taxon>
    </lineage>
</organism>
<comment type="cofactor">
    <cofactor evidence="1">
        <name>Mg(2+)</name>
        <dbReference type="ChEBI" id="CHEBI:18420"/>
    </cofactor>
</comment>
<evidence type="ECO:0000313" key="6">
    <source>
        <dbReference type="Proteomes" id="UP000290244"/>
    </source>
</evidence>
<evidence type="ECO:0000259" key="4">
    <source>
        <dbReference type="PROSITE" id="PS50887"/>
    </source>
</evidence>
<dbReference type="FunFam" id="3.30.70.270:FF:000001">
    <property type="entry name" value="Diguanylate cyclase domain protein"/>
    <property type="match status" value="1"/>
</dbReference>
<reference evidence="5 6" key="1">
    <citation type="submission" date="2018-12" db="EMBL/GenBank/DDBJ databases">
        <title>Complete genome of Litorilituus sediminis.</title>
        <authorList>
            <person name="Liu A."/>
            <person name="Rong J."/>
        </authorList>
    </citation>
    <scope>NUCLEOTIDE SEQUENCE [LARGE SCALE GENOMIC DNA]</scope>
    <source>
        <strain evidence="5 6">JCM 17549</strain>
    </source>
</reference>
<dbReference type="GO" id="GO:0052621">
    <property type="term" value="F:diguanylate cyclase activity"/>
    <property type="evidence" value="ECO:0007669"/>
    <property type="project" value="UniProtKB-EC"/>
</dbReference>
<dbReference type="PROSITE" id="PS50887">
    <property type="entry name" value="GGDEF"/>
    <property type="match status" value="1"/>
</dbReference>
<dbReference type="SUPFAM" id="SSF48452">
    <property type="entry name" value="TPR-like"/>
    <property type="match status" value="1"/>
</dbReference>
<gene>
    <name evidence="5" type="ORF">EMK97_00130</name>
</gene>
<dbReference type="InterPro" id="IPR029787">
    <property type="entry name" value="Nucleotide_cyclase"/>
</dbReference>
<sequence length="594" mass="67626">MQLIYNIKAFWLLLILFSFALQVVASNEINLNTLSTDELLQLADEKRSSDYILASKIIDRLDKIPSSLSDNQSAYLAYLKAYRHSFQSEYDQAISLLNSLQNNNSDISIKYRSIGMLINLYANRQDWHNGILQITKLISLTPQIKNKELVQASNISVAIFYNQLAQYQHALDYLDKIKSIIDGNLRDKCIISQQRLLAKLRLLLNEYEVIKSDANLLHQDIKKGLSVCQTAEAKLFINILHTYQAELYLTDKQPEKVITALLPRLNDIKSVQYPILVTLTYNLLAQAYWQLGDTTNTEKYAHLALENDVTSTDSFQTVTTKHLLYQLAEHKGDYKKAFELHKEYSLAKQKVNDEEQAKELAFQLASQKDFANKTEIKTLTRANDILTNEQSLSEQQQENSLLLLVLLLTVVGLGVTWGYKTWLSQQKLKQLTECDDLTQVHSRRHFIALAQQTINQCQVEKKPLTCLVFDLDRFKKINDNFGHHTGDAVLKEVANTCKQVCRPTDILGRLGGEEFAIILPNCELLMGEDLANKCREKIAQINYDNLGLIEPITASFGITCVDVSGFELNKLLADADDAMYSAKQHGRNCVQSYK</sequence>
<dbReference type="InterPro" id="IPR000160">
    <property type="entry name" value="GGDEF_dom"/>
</dbReference>
<dbReference type="SMART" id="SM00267">
    <property type="entry name" value="GGDEF"/>
    <property type="match status" value="1"/>
</dbReference>
<dbReference type="GO" id="GO:0043709">
    <property type="term" value="P:cell adhesion involved in single-species biofilm formation"/>
    <property type="evidence" value="ECO:0007669"/>
    <property type="project" value="TreeGrafter"/>
</dbReference>
<dbReference type="EMBL" id="CP034759">
    <property type="protein sequence ID" value="QBG34259.1"/>
    <property type="molecule type" value="Genomic_DNA"/>
</dbReference>
<protein>
    <recommendedName>
        <fullName evidence="2">diguanylate cyclase</fullName>
        <ecNumber evidence="2">2.7.7.65</ecNumber>
    </recommendedName>
</protein>
<evidence type="ECO:0000313" key="5">
    <source>
        <dbReference type="EMBL" id="QBG34259.1"/>
    </source>
</evidence>